<organism evidence="1 2">
    <name type="scientific">Mauremys mutica</name>
    <name type="common">yellowpond turtle</name>
    <dbReference type="NCBI Taxonomy" id="74926"/>
    <lineage>
        <taxon>Eukaryota</taxon>
        <taxon>Metazoa</taxon>
        <taxon>Chordata</taxon>
        <taxon>Craniata</taxon>
        <taxon>Vertebrata</taxon>
        <taxon>Euteleostomi</taxon>
        <taxon>Archelosauria</taxon>
        <taxon>Testudinata</taxon>
        <taxon>Testudines</taxon>
        <taxon>Cryptodira</taxon>
        <taxon>Durocryptodira</taxon>
        <taxon>Testudinoidea</taxon>
        <taxon>Geoemydidae</taxon>
        <taxon>Geoemydinae</taxon>
        <taxon>Mauremys</taxon>
    </lineage>
</organism>
<evidence type="ECO:0000313" key="1">
    <source>
        <dbReference type="EMBL" id="KAH1186228.1"/>
    </source>
</evidence>
<keyword evidence="2" id="KW-1185">Reference proteome</keyword>
<dbReference type="Proteomes" id="UP000827986">
    <property type="component" value="Unassembled WGS sequence"/>
</dbReference>
<protein>
    <submittedName>
        <fullName evidence="1">Uncharacterized protein</fullName>
    </submittedName>
</protein>
<comment type="caution">
    <text evidence="1">The sequence shown here is derived from an EMBL/GenBank/DDBJ whole genome shotgun (WGS) entry which is preliminary data.</text>
</comment>
<accession>A0A9D3XUA6</accession>
<dbReference type="EMBL" id="JAHDVG010000463">
    <property type="protein sequence ID" value="KAH1186228.1"/>
    <property type="molecule type" value="Genomic_DNA"/>
</dbReference>
<gene>
    <name evidence="1" type="ORF">KIL84_018977</name>
</gene>
<reference evidence="1" key="1">
    <citation type="submission" date="2021-09" db="EMBL/GenBank/DDBJ databases">
        <title>The genome of Mauremys mutica provides insights into the evolution of semi-aquatic lifestyle.</title>
        <authorList>
            <person name="Gong S."/>
            <person name="Gao Y."/>
        </authorList>
    </citation>
    <scope>NUCLEOTIDE SEQUENCE</scope>
    <source>
        <strain evidence="1">MM-2020</strain>
        <tissue evidence="1">Muscle</tissue>
    </source>
</reference>
<dbReference type="AlphaFoldDB" id="A0A9D3XUA6"/>
<name>A0A9D3XUA6_9SAUR</name>
<proteinExistence type="predicted"/>
<evidence type="ECO:0000313" key="2">
    <source>
        <dbReference type="Proteomes" id="UP000827986"/>
    </source>
</evidence>
<sequence length="163" mass="18347">MRGPTLFTGLGELQPCDLVRESVSMLIIPGTRHLPYTQEDPQLWDGPVSHKCYSNEWRVCCKWTRGRSAPKNGLANVNVLHYYNLLWFSCTGASCNGAVLYCTHGSTNCTMTLQHSSDLFSSLEATGLKPIPSSKPHEFWESLSPELNLVPWAQLYNQLTWTI</sequence>